<dbReference type="InterPro" id="IPR020846">
    <property type="entry name" value="MFS_dom"/>
</dbReference>
<evidence type="ECO:0000313" key="6">
    <source>
        <dbReference type="EMBL" id="MDI9233625.1"/>
    </source>
</evidence>
<evidence type="ECO:0000256" key="2">
    <source>
        <dbReference type="ARBA" id="ARBA00022989"/>
    </source>
</evidence>
<feature type="transmembrane region" description="Helical" evidence="4">
    <location>
        <begin position="143"/>
        <end position="164"/>
    </location>
</feature>
<feature type="transmembrane region" description="Helical" evidence="4">
    <location>
        <begin position="306"/>
        <end position="324"/>
    </location>
</feature>
<dbReference type="PROSITE" id="PS50850">
    <property type="entry name" value="MFS"/>
    <property type="match status" value="1"/>
</dbReference>
<accession>A0ABT6X682</accession>
<dbReference type="SUPFAM" id="SSF103473">
    <property type="entry name" value="MFS general substrate transporter"/>
    <property type="match status" value="1"/>
</dbReference>
<dbReference type="Gene3D" id="1.20.1250.20">
    <property type="entry name" value="MFS general substrate transporter like domains"/>
    <property type="match status" value="2"/>
</dbReference>
<sequence length="391" mass="40919">MRTVITPLQAWQVILGGICGLVLSIGMARFAYTPLLPALQMQTGLSDAGAGALAAVNYAGYITGALAAAWIDDVRWRHRLYSMGLWMSLLTVAGMALSTWLPNWALWRFLGGLCGATGMLLGAGLVLGWLMRQGRRPELGVHFIGLGLGIVVSAVGVWAISQIWSLWSDQWLAMAAVGLVFFVPAWLWRPPVPPLAAPAQASGGAYKVSRRWMWTMAGSYFAAGWGFVISATFTVAIVEREPALAGQGALAWALVGLAAMPAVFLWDKAARRWGDTRALLLAFGLQTLSVILPAVSGSLAAALGGALGYGATFIGIVSLTLALVGRRAPQNPGKAMARLTLSYGAAQVIAPVVAGAMAQSTGSFKSALWLTAAVMALGMALLATLPDEGPG</sequence>
<keyword evidence="1 4" id="KW-0812">Transmembrane</keyword>
<proteinExistence type="predicted"/>
<dbReference type="PANTHER" id="PTHR23537:SF1">
    <property type="entry name" value="SUGAR TRANSPORTER"/>
    <property type="match status" value="1"/>
</dbReference>
<evidence type="ECO:0000313" key="7">
    <source>
        <dbReference type="Proteomes" id="UP001431902"/>
    </source>
</evidence>
<name>A0ABT6X682_9BURK</name>
<dbReference type="Pfam" id="PF06779">
    <property type="entry name" value="MFS_4"/>
    <property type="match status" value="1"/>
</dbReference>
<keyword evidence="7" id="KW-1185">Reference proteome</keyword>
<dbReference type="PANTHER" id="PTHR23537">
    <property type="match status" value="1"/>
</dbReference>
<feature type="transmembrane region" description="Helical" evidence="4">
    <location>
        <begin position="52"/>
        <end position="71"/>
    </location>
</feature>
<dbReference type="InterPro" id="IPR036259">
    <property type="entry name" value="MFS_trans_sf"/>
</dbReference>
<feature type="transmembrane region" description="Helical" evidence="4">
    <location>
        <begin position="170"/>
        <end position="188"/>
    </location>
</feature>
<protein>
    <submittedName>
        <fullName evidence="6">YbfB/YjiJ family MFS transporter</fullName>
    </submittedName>
</protein>
<gene>
    <name evidence="6" type="ORF">QLQ16_07220</name>
</gene>
<dbReference type="EMBL" id="JASGBH010000004">
    <property type="protein sequence ID" value="MDI9233625.1"/>
    <property type="molecule type" value="Genomic_DNA"/>
</dbReference>
<feature type="transmembrane region" description="Helical" evidence="4">
    <location>
        <begin position="83"/>
        <end position="101"/>
    </location>
</feature>
<dbReference type="InterPro" id="IPR010645">
    <property type="entry name" value="MFS_4"/>
</dbReference>
<evidence type="ECO:0000256" key="1">
    <source>
        <dbReference type="ARBA" id="ARBA00022692"/>
    </source>
</evidence>
<feature type="transmembrane region" description="Helical" evidence="4">
    <location>
        <begin position="244"/>
        <end position="266"/>
    </location>
</feature>
<dbReference type="RefSeq" id="WP_283224022.1">
    <property type="nucleotide sequence ID" value="NZ_JASGBH010000004.1"/>
</dbReference>
<feature type="transmembrane region" description="Helical" evidence="4">
    <location>
        <begin position="366"/>
        <end position="385"/>
    </location>
</feature>
<evidence type="ECO:0000256" key="3">
    <source>
        <dbReference type="ARBA" id="ARBA00023136"/>
    </source>
</evidence>
<feature type="domain" description="Major facilitator superfamily (MFS) profile" evidence="5">
    <location>
        <begin position="212"/>
        <end position="391"/>
    </location>
</feature>
<evidence type="ECO:0000259" key="5">
    <source>
        <dbReference type="PROSITE" id="PS50850"/>
    </source>
</evidence>
<keyword evidence="2 4" id="KW-1133">Transmembrane helix</keyword>
<evidence type="ECO:0000256" key="4">
    <source>
        <dbReference type="SAM" id="Phobius"/>
    </source>
</evidence>
<feature type="transmembrane region" description="Helical" evidence="4">
    <location>
        <begin position="336"/>
        <end position="354"/>
    </location>
</feature>
<feature type="transmembrane region" description="Helical" evidence="4">
    <location>
        <begin position="107"/>
        <end position="131"/>
    </location>
</feature>
<organism evidence="6 7">
    <name type="scientific">Limnohabitans lacus</name>
    <dbReference type="NCBI Taxonomy" id="3045173"/>
    <lineage>
        <taxon>Bacteria</taxon>
        <taxon>Pseudomonadati</taxon>
        <taxon>Pseudomonadota</taxon>
        <taxon>Betaproteobacteria</taxon>
        <taxon>Burkholderiales</taxon>
        <taxon>Comamonadaceae</taxon>
        <taxon>Limnohabitans</taxon>
    </lineage>
</organism>
<dbReference type="Proteomes" id="UP001431902">
    <property type="component" value="Unassembled WGS sequence"/>
</dbReference>
<feature type="transmembrane region" description="Helical" evidence="4">
    <location>
        <begin position="12"/>
        <end position="32"/>
    </location>
</feature>
<comment type="caution">
    <text evidence="6">The sequence shown here is derived from an EMBL/GenBank/DDBJ whole genome shotgun (WGS) entry which is preliminary data.</text>
</comment>
<feature type="transmembrane region" description="Helical" evidence="4">
    <location>
        <begin position="217"/>
        <end position="238"/>
    </location>
</feature>
<keyword evidence="3 4" id="KW-0472">Membrane</keyword>
<reference evidence="6" key="1">
    <citation type="submission" date="2023-05" db="EMBL/GenBank/DDBJ databases">
        <title>Limnohabitans sp. strain HM2-2 Genome sequencing and assembly.</title>
        <authorList>
            <person name="Jung Y."/>
        </authorList>
    </citation>
    <scope>NUCLEOTIDE SEQUENCE</scope>
    <source>
        <strain evidence="6">HM2-2</strain>
    </source>
</reference>
<feature type="transmembrane region" description="Helical" evidence="4">
    <location>
        <begin position="278"/>
        <end position="300"/>
    </location>
</feature>